<dbReference type="RefSeq" id="WP_269799983.1">
    <property type="nucleotide sequence ID" value="NZ_AWOR01000099.1"/>
</dbReference>
<reference evidence="2 3" key="1">
    <citation type="submission" date="2013-09" db="EMBL/GenBank/DDBJ databases">
        <title>High correlation between genotypes and phenotypes of environmental bacteria Comamonas testosteroni strains.</title>
        <authorList>
            <person name="Liu L."/>
            <person name="Zhu W."/>
            <person name="Xia X."/>
            <person name="Xu B."/>
            <person name="Luo M."/>
            <person name="Wang G."/>
        </authorList>
    </citation>
    <scope>NUCLEOTIDE SEQUENCE [LARGE SCALE GENOMIC DNA]</scope>
    <source>
        <strain evidence="2 3">JL40</strain>
    </source>
</reference>
<evidence type="ECO:0000313" key="3">
    <source>
        <dbReference type="Proteomes" id="UP000029553"/>
    </source>
</evidence>
<dbReference type="PATRIC" id="fig|285.51.peg.563"/>
<dbReference type="AlphaFoldDB" id="A0A096F3A1"/>
<feature type="signal peptide" evidence="1">
    <location>
        <begin position="1"/>
        <end position="19"/>
    </location>
</feature>
<dbReference type="EMBL" id="AWOR01000099">
    <property type="protein sequence ID" value="KGH24258.1"/>
    <property type="molecule type" value="Genomic_DNA"/>
</dbReference>
<dbReference type="Proteomes" id="UP000029553">
    <property type="component" value="Unassembled WGS sequence"/>
</dbReference>
<proteinExistence type="predicted"/>
<gene>
    <name evidence="2" type="ORF">P353_27040</name>
</gene>
<keyword evidence="1" id="KW-0732">Signal</keyword>
<comment type="caution">
    <text evidence="2">The sequence shown here is derived from an EMBL/GenBank/DDBJ whole genome shotgun (WGS) entry which is preliminary data.</text>
</comment>
<sequence>MKLFKAPHLLLAAAAFAVAQQMKFSLHSGMPCMHRWISSTCH</sequence>
<feature type="chain" id="PRO_5001917801" evidence="1">
    <location>
        <begin position="20"/>
        <end position="42"/>
    </location>
</feature>
<organism evidence="2 3">
    <name type="scientific">Comamonas testosteroni</name>
    <name type="common">Pseudomonas testosteroni</name>
    <dbReference type="NCBI Taxonomy" id="285"/>
    <lineage>
        <taxon>Bacteria</taxon>
        <taxon>Pseudomonadati</taxon>
        <taxon>Pseudomonadota</taxon>
        <taxon>Betaproteobacteria</taxon>
        <taxon>Burkholderiales</taxon>
        <taxon>Comamonadaceae</taxon>
        <taxon>Comamonas</taxon>
    </lineage>
</organism>
<accession>A0A096F3A1</accession>
<evidence type="ECO:0000313" key="2">
    <source>
        <dbReference type="EMBL" id="KGH24258.1"/>
    </source>
</evidence>
<name>A0A096F3A1_COMTE</name>
<protein>
    <submittedName>
        <fullName evidence="2">Uncharacterized protein</fullName>
    </submittedName>
</protein>
<evidence type="ECO:0000256" key="1">
    <source>
        <dbReference type="SAM" id="SignalP"/>
    </source>
</evidence>